<dbReference type="EC" id="2.7.11.1" evidence="1"/>
<protein>
    <recommendedName>
        <fullName evidence="1">non-specific serine/threonine protein kinase</fullName>
        <ecNumber evidence="1">2.7.11.1</ecNumber>
    </recommendedName>
</protein>
<dbReference type="Gene3D" id="1.10.510.10">
    <property type="entry name" value="Transferase(Phosphotransferase) domain 1"/>
    <property type="match status" value="1"/>
</dbReference>
<dbReference type="Pfam" id="PF00069">
    <property type="entry name" value="Pkinase"/>
    <property type="match status" value="1"/>
</dbReference>
<dbReference type="CDD" id="cd14014">
    <property type="entry name" value="STKc_PknB_like"/>
    <property type="match status" value="1"/>
</dbReference>
<keyword evidence="7" id="KW-0723">Serine/threonine-protein kinase</keyword>
<dbReference type="PANTHER" id="PTHR43671:SF13">
    <property type="entry name" value="SERINE_THREONINE-PROTEIN KINASE NEK2"/>
    <property type="match status" value="1"/>
</dbReference>
<dbReference type="InterPro" id="IPR008271">
    <property type="entry name" value="Ser/Thr_kinase_AS"/>
</dbReference>
<dbReference type="PANTHER" id="PTHR43671">
    <property type="entry name" value="SERINE/THREONINE-PROTEIN KINASE NEK"/>
    <property type="match status" value="1"/>
</dbReference>
<evidence type="ECO:0000256" key="4">
    <source>
        <dbReference type="ARBA" id="ARBA00022777"/>
    </source>
</evidence>
<reference evidence="7" key="1">
    <citation type="submission" date="2019-04" db="EMBL/GenBank/DDBJ databases">
        <authorList>
            <consortium name="Science for Life Laboratories"/>
        </authorList>
    </citation>
    <scope>NUCLEOTIDE SEQUENCE</scope>
    <source>
        <strain evidence="7">MBLW1</strain>
    </source>
</reference>
<dbReference type="RefSeq" id="WP_162659375.1">
    <property type="nucleotide sequence ID" value="NZ_LR593887.1"/>
</dbReference>
<organism evidence="7">
    <name type="scientific">Tuwongella immobilis</name>
    <dbReference type="NCBI Taxonomy" id="692036"/>
    <lineage>
        <taxon>Bacteria</taxon>
        <taxon>Pseudomonadati</taxon>
        <taxon>Planctomycetota</taxon>
        <taxon>Planctomycetia</taxon>
        <taxon>Gemmatales</taxon>
        <taxon>Gemmataceae</taxon>
        <taxon>Tuwongella</taxon>
    </lineage>
</organism>
<evidence type="ECO:0000259" key="6">
    <source>
        <dbReference type="PROSITE" id="PS50011"/>
    </source>
</evidence>
<sequence>MVWNGVLERGANPIPGYELLRVCGRGAFAEVWQAQSPFGQEVALKVVQVTDAAEAVREVRAIRTISKMPHRRLIRIDQVWAVPGYVIVAMELAQGSLMDVLDAYREECRSPVPITHLLPFMRHSAEAIDFLNLRQHQTDRLRVSFQHCDIKPSNLLLVDGRVKLADFGLTTPMSASFGNRPRCGTPAYAAPEVFQGQLSDRTDQYALAITYFHLRTGRLPFPVPASDLRPSSFVKPDVSALNNQERFIVERALRTAPSDRWMNCTTFVQALEAAITNETLVDRGGSITDSFLGGLSDTVLD</sequence>
<dbReference type="InterPro" id="IPR000719">
    <property type="entry name" value="Prot_kinase_dom"/>
</dbReference>
<keyword evidence="4 7" id="KW-0418">Kinase</keyword>
<dbReference type="AlphaFoldDB" id="A0A6C2YTN2"/>
<evidence type="ECO:0000313" key="8">
    <source>
        <dbReference type="Proteomes" id="UP000464378"/>
    </source>
</evidence>
<evidence type="ECO:0000256" key="2">
    <source>
        <dbReference type="ARBA" id="ARBA00022679"/>
    </source>
</evidence>
<dbReference type="SUPFAM" id="SSF56112">
    <property type="entry name" value="Protein kinase-like (PK-like)"/>
    <property type="match status" value="1"/>
</dbReference>
<dbReference type="SMART" id="SM00220">
    <property type="entry name" value="S_TKc"/>
    <property type="match status" value="1"/>
</dbReference>
<dbReference type="EMBL" id="LR593887">
    <property type="protein sequence ID" value="VTS05913.1"/>
    <property type="molecule type" value="Genomic_DNA"/>
</dbReference>
<accession>A0A6C2YTN2</accession>
<dbReference type="KEGG" id="tim:GMBLW1_49180"/>
<dbReference type="Proteomes" id="UP000464378">
    <property type="component" value="Chromosome"/>
</dbReference>
<evidence type="ECO:0000256" key="5">
    <source>
        <dbReference type="ARBA" id="ARBA00022840"/>
    </source>
</evidence>
<keyword evidence="8" id="KW-1185">Reference proteome</keyword>
<proteinExistence type="predicted"/>
<dbReference type="PROSITE" id="PS00108">
    <property type="entry name" value="PROTEIN_KINASE_ST"/>
    <property type="match status" value="1"/>
</dbReference>
<evidence type="ECO:0000256" key="3">
    <source>
        <dbReference type="ARBA" id="ARBA00022741"/>
    </source>
</evidence>
<dbReference type="InterPro" id="IPR050660">
    <property type="entry name" value="NEK_Ser/Thr_kinase"/>
</dbReference>
<name>A0A6C2YTN2_9BACT</name>
<keyword evidence="3" id="KW-0547">Nucleotide-binding</keyword>
<evidence type="ECO:0000256" key="1">
    <source>
        <dbReference type="ARBA" id="ARBA00012513"/>
    </source>
</evidence>
<dbReference type="InterPro" id="IPR011009">
    <property type="entry name" value="Kinase-like_dom_sf"/>
</dbReference>
<dbReference type="GO" id="GO:0005524">
    <property type="term" value="F:ATP binding"/>
    <property type="evidence" value="ECO:0007669"/>
    <property type="project" value="UniProtKB-KW"/>
</dbReference>
<dbReference type="InParanoid" id="A0A6C2YTN2"/>
<dbReference type="EMBL" id="LR586016">
    <property type="protein sequence ID" value="VIP04275.1"/>
    <property type="molecule type" value="Genomic_DNA"/>
</dbReference>
<evidence type="ECO:0000313" key="7">
    <source>
        <dbReference type="EMBL" id="VIP04275.1"/>
    </source>
</evidence>
<gene>
    <name evidence="7" type="ORF">GMBLW1_49180</name>
</gene>
<keyword evidence="5" id="KW-0067">ATP-binding</keyword>
<keyword evidence="2" id="KW-0808">Transferase</keyword>
<dbReference type="GO" id="GO:0004674">
    <property type="term" value="F:protein serine/threonine kinase activity"/>
    <property type="evidence" value="ECO:0007669"/>
    <property type="project" value="UniProtKB-KW"/>
</dbReference>
<feature type="domain" description="Protein kinase" evidence="6">
    <location>
        <begin position="17"/>
        <end position="275"/>
    </location>
</feature>
<dbReference type="PROSITE" id="PS50011">
    <property type="entry name" value="PROTEIN_KINASE_DOM"/>
    <property type="match status" value="1"/>
</dbReference>